<dbReference type="STRING" id="105785.A0A2J7PUQ2"/>
<dbReference type="InterPro" id="IPR036273">
    <property type="entry name" value="CRAL/TRIO_N_dom_sf"/>
</dbReference>
<dbReference type="SUPFAM" id="SSF52087">
    <property type="entry name" value="CRAL/TRIO domain"/>
    <property type="match status" value="1"/>
</dbReference>
<protein>
    <recommendedName>
        <fullName evidence="1">CRAL-TRIO domain-containing protein</fullName>
    </recommendedName>
</protein>
<dbReference type="Gene3D" id="3.40.525.10">
    <property type="entry name" value="CRAL-TRIO lipid binding domain"/>
    <property type="match status" value="1"/>
</dbReference>
<dbReference type="EMBL" id="NEVH01021193">
    <property type="protein sequence ID" value="PNF20049.1"/>
    <property type="molecule type" value="Genomic_DNA"/>
</dbReference>
<dbReference type="InterPro" id="IPR001251">
    <property type="entry name" value="CRAL-TRIO_dom"/>
</dbReference>
<dbReference type="Pfam" id="PF00650">
    <property type="entry name" value="CRAL_TRIO"/>
    <property type="match status" value="1"/>
</dbReference>
<name>A0A2J7PUQ2_9NEOP</name>
<dbReference type="Gene3D" id="1.10.8.20">
    <property type="entry name" value="N-terminal domain of phosphatidylinositol transfer protein sec14p"/>
    <property type="match status" value="1"/>
</dbReference>
<dbReference type="PANTHER" id="PTHR10174:SF130">
    <property type="entry name" value="ALPHA-TOCOPHEROL TRANSFER PROTEIN-LIKE"/>
    <property type="match status" value="1"/>
</dbReference>
<gene>
    <name evidence="2" type="ORF">B7P43_G05275</name>
</gene>
<dbReference type="InterPro" id="IPR036865">
    <property type="entry name" value="CRAL-TRIO_dom_sf"/>
</dbReference>
<dbReference type="OrthoDB" id="75724at2759"/>
<dbReference type="SMART" id="SM00516">
    <property type="entry name" value="SEC14"/>
    <property type="match status" value="1"/>
</dbReference>
<dbReference type="AlphaFoldDB" id="A0A2J7PUQ2"/>
<dbReference type="PRINTS" id="PR00180">
    <property type="entry name" value="CRETINALDHBP"/>
</dbReference>
<dbReference type="Gene3D" id="1.20.5.1200">
    <property type="entry name" value="Alpha-tocopherol transfer"/>
    <property type="match status" value="1"/>
</dbReference>
<sequence length="337" mass="38581">MPADNMFPGLALSGCTPDQLPINPTSPDKLMSAASTTTTAAAFEEELAAAFSRAPQLPPEWAEKAANELNEKPETVQETISSLRSMVIAETNLRVRTDDAFLLRFLRARKFNCAKAFHMLQRYYVMKLRCPELFKVPLPSEKQHILEMQAQNMLEDRDGSGRRVYIFRVEKCDAANVSIEDIFRTNVLALEHIVQEPETQIAGLIVVVDMNGFGFQHAKFLSPYYARRTVEVIQETFPLRFKGFHVINQPFYFDAVFAVLKPFLKDKIRRRIYLHGRDLNALHAFISPEILPAEYGGKKPSFDNRTWRLSLLANEDKFIELETYGYKVRELPQDATK</sequence>
<dbReference type="PANTHER" id="PTHR10174">
    <property type="entry name" value="ALPHA-TOCOPHEROL TRANSFER PROTEIN-RELATED"/>
    <property type="match status" value="1"/>
</dbReference>
<reference evidence="2 3" key="1">
    <citation type="submission" date="2017-12" db="EMBL/GenBank/DDBJ databases">
        <title>Hemimetabolous genomes reveal molecular basis of termite eusociality.</title>
        <authorList>
            <person name="Harrison M.C."/>
            <person name="Jongepier E."/>
            <person name="Robertson H.M."/>
            <person name="Arning N."/>
            <person name="Bitard-Feildel T."/>
            <person name="Chao H."/>
            <person name="Childers C.P."/>
            <person name="Dinh H."/>
            <person name="Doddapaneni H."/>
            <person name="Dugan S."/>
            <person name="Gowin J."/>
            <person name="Greiner C."/>
            <person name="Han Y."/>
            <person name="Hu H."/>
            <person name="Hughes D.S.T."/>
            <person name="Huylmans A.-K."/>
            <person name="Kemena C."/>
            <person name="Kremer L.P.M."/>
            <person name="Lee S.L."/>
            <person name="Lopez-Ezquerra A."/>
            <person name="Mallet L."/>
            <person name="Monroy-Kuhn J.M."/>
            <person name="Moser A."/>
            <person name="Murali S.C."/>
            <person name="Muzny D.M."/>
            <person name="Otani S."/>
            <person name="Piulachs M.-D."/>
            <person name="Poelchau M."/>
            <person name="Qu J."/>
            <person name="Schaub F."/>
            <person name="Wada-Katsumata A."/>
            <person name="Worley K.C."/>
            <person name="Xie Q."/>
            <person name="Ylla G."/>
            <person name="Poulsen M."/>
            <person name="Gibbs R.A."/>
            <person name="Schal C."/>
            <person name="Richards S."/>
            <person name="Belles X."/>
            <person name="Korb J."/>
            <person name="Bornberg-Bauer E."/>
        </authorList>
    </citation>
    <scope>NUCLEOTIDE SEQUENCE [LARGE SCALE GENOMIC DNA]</scope>
    <source>
        <tissue evidence="2">Whole body</tissue>
    </source>
</reference>
<accession>A0A2J7PUQ2</accession>
<organism evidence="2 3">
    <name type="scientific">Cryptotermes secundus</name>
    <dbReference type="NCBI Taxonomy" id="105785"/>
    <lineage>
        <taxon>Eukaryota</taxon>
        <taxon>Metazoa</taxon>
        <taxon>Ecdysozoa</taxon>
        <taxon>Arthropoda</taxon>
        <taxon>Hexapoda</taxon>
        <taxon>Insecta</taxon>
        <taxon>Pterygota</taxon>
        <taxon>Neoptera</taxon>
        <taxon>Polyneoptera</taxon>
        <taxon>Dictyoptera</taxon>
        <taxon>Blattodea</taxon>
        <taxon>Blattoidea</taxon>
        <taxon>Termitoidae</taxon>
        <taxon>Kalotermitidae</taxon>
        <taxon>Cryptotermitinae</taxon>
        <taxon>Cryptotermes</taxon>
    </lineage>
</organism>
<dbReference type="SMART" id="SM01100">
    <property type="entry name" value="CRAL_TRIO_N"/>
    <property type="match status" value="1"/>
</dbReference>
<dbReference type="PROSITE" id="PS50191">
    <property type="entry name" value="CRAL_TRIO"/>
    <property type="match status" value="1"/>
</dbReference>
<evidence type="ECO:0000313" key="2">
    <source>
        <dbReference type="EMBL" id="PNF20050.1"/>
    </source>
</evidence>
<dbReference type="InterPro" id="IPR011074">
    <property type="entry name" value="CRAL/TRIO_N_dom"/>
</dbReference>
<proteinExistence type="predicted"/>
<dbReference type="GO" id="GO:0016020">
    <property type="term" value="C:membrane"/>
    <property type="evidence" value="ECO:0007669"/>
    <property type="project" value="TreeGrafter"/>
</dbReference>
<dbReference type="EMBL" id="NEVH01021193">
    <property type="protein sequence ID" value="PNF20050.1"/>
    <property type="molecule type" value="Genomic_DNA"/>
</dbReference>
<feature type="domain" description="CRAL-TRIO" evidence="1">
    <location>
        <begin position="141"/>
        <end position="303"/>
    </location>
</feature>
<dbReference type="SUPFAM" id="SSF46938">
    <property type="entry name" value="CRAL/TRIO N-terminal domain"/>
    <property type="match status" value="1"/>
</dbReference>
<dbReference type="CDD" id="cd00170">
    <property type="entry name" value="SEC14"/>
    <property type="match status" value="1"/>
</dbReference>
<dbReference type="GO" id="GO:1902936">
    <property type="term" value="F:phosphatidylinositol bisphosphate binding"/>
    <property type="evidence" value="ECO:0007669"/>
    <property type="project" value="TreeGrafter"/>
</dbReference>
<keyword evidence="3" id="KW-1185">Reference proteome</keyword>
<dbReference type="InParanoid" id="A0A2J7PUQ2"/>
<dbReference type="Proteomes" id="UP000235965">
    <property type="component" value="Unassembled WGS sequence"/>
</dbReference>
<evidence type="ECO:0000259" key="1">
    <source>
        <dbReference type="PROSITE" id="PS50191"/>
    </source>
</evidence>
<comment type="caution">
    <text evidence="2">The sequence shown here is derived from an EMBL/GenBank/DDBJ whole genome shotgun (WGS) entry which is preliminary data.</text>
</comment>
<evidence type="ECO:0000313" key="3">
    <source>
        <dbReference type="Proteomes" id="UP000235965"/>
    </source>
</evidence>
<dbReference type="Pfam" id="PF03765">
    <property type="entry name" value="CRAL_TRIO_N"/>
    <property type="match status" value="1"/>
</dbReference>